<comment type="caution">
    <text evidence="1">The sequence shown here is derived from an EMBL/GenBank/DDBJ whole genome shotgun (WGS) entry which is preliminary data.</text>
</comment>
<accession>A0A199XVT2</accession>
<keyword evidence="2" id="KW-1185">Reference proteome</keyword>
<reference evidence="1 2" key="1">
    <citation type="submission" date="2016-06" db="EMBL/GenBank/DDBJ databases">
        <title>Draft genome sequence of Flavobacterium succinicans strain DD5b.</title>
        <authorList>
            <person name="Poehlein A."/>
            <person name="Daniel R."/>
            <person name="Simeonova D.D."/>
        </authorList>
    </citation>
    <scope>NUCLEOTIDE SEQUENCE [LARGE SCALE GENOMIC DNA]</scope>
    <source>
        <strain evidence="1 2">DD5b</strain>
    </source>
</reference>
<proteinExistence type="predicted"/>
<dbReference type="PATRIC" id="fig|29536.5.peg.257"/>
<dbReference type="NCBIfam" id="NF040639">
    <property type="entry name" value="LETM1_rel_film"/>
    <property type="match status" value="1"/>
</dbReference>
<evidence type="ECO:0000313" key="1">
    <source>
        <dbReference type="EMBL" id="OAZ05356.1"/>
    </source>
</evidence>
<dbReference type="Proteomes" id="UP000093807">
    <property type="component" value="Unassembled WGS sequence"/>
</dbReference>
<organism evidence="1 2">
    <name type="scientific">Flavobacterium succinicans</name>
    <dbReference type="NCBI Taxonomy" id="29536"/>
    <lineage>
        <taxon>Bacteria</taxon>
        <taxon>Pseudomonadati</taxon>
        <taxon>Bacteroidota</taxon>
        <taxon>Flavobacteriia</taxon>
        <taxon>Flavobacteriales</taxon>
        <taxon>Flavobacteriaceae</taxon>
        <taxon>Flavobacterium</taxon>
    </lineage>
</organism>
<evidence type="ECO:0000313" key="2">
    <source>
        <dbReference type="Proteomes" id="UP000093807"/>
    </source>
</evidence>
<dbReference type="OrthoDB" id="1421172at2"/>
<dbReference type="RefSeq" id="WP_064714146.1">
    <property type="nucleotide sequence ID" value="NZ_JMTM01000009.1"/>
</dbReference>
<sequence length="401" mass="47239">MINPSNFGWIEKFFKTQKENFELNVTDEYRLYKKIRQTGLIYGYSVSFEHLNDYDTSLWSEVDFTKVNLLSSLYEIYTFQTKSTSHHDFFHKVHDFYNELNHKKENRFNKKNTEKSITLDLEKILDTRVTTNNNFITKNFSFIVTNGLIFEDVLAFQKFLIFENIPTDYLKNIEESVVKVVSIILNQKQIKTKYEELMIKLFNKSLRYSDVHVSDNYEISKLNLENVTSNLEKYYLIDICIMAFWNAESENISSLERDYLFLLSKKLAVDTSKADESLSDFKMFFLEHKSNLPFLNNVSALKNFNLRAKDSVKKTLERSKNSLVERIKNDNELVHLLLTSKKRKLSLEEEKKVKKQVLEICKTIPTMLVFILPGTSILFPMLIKFLPNIVPTLLNENLSDD</sequence>
<dbReference type="EMBL" id="JMTM01000009">
    <property type="protein sequence ID" value="OAZ05356.1"/>
    <property type="molecule type" value="Genomic_DNA"/>
</dbReference>
<gene>
    <name evidence="1" type="ORF">FLB_02450</name>
</gene>
<protein>
    <submittedName>
        <fullName evidence="1">Uncharacterized protein</fullName>
    </submittedName>
</protein>
<name>A0A199XVT2_9FLAO</name>
<dbReference type="AlphaFoldDB" id="A0A199XVT2"/>